<reference evidence="2" key="1">
    <citation type="submission" date="2016-10" db="EMBL/GenBank/DDBJ databases">
        <authorList>
            <person name="Varghese N."/>
            <person name="Submissions S."/>
        </authorList>
    </citation>
    <scope>NUCLEOTIDE SEQUENCE [LARGE SCALE GENOMIC DNA]</scope>
    <source>
        <strain evidence="2">DSM 22082</strain>
    </source>
</reference>
<dbReference type="RefSeq" id="WP_231939015.1">
    <property type="nucleotide sequence ID" value="NZ_LT629739.1"/>
</dbReference>
<keyword evidence="1" id="KW-0472">Membrane</keyword>
<dbReference type="EMBL" id="LT629739">
    <property type="protein sequence ID" value="SDR93955.1"/>
    <property type="molecule type" value="Genomic_DNA"/>
</dbReference>
<name>A0A1H1N5F2_BRESA</name>
<dbReference type="STRING" id="629680.SAMN04489751_0854"/>
<evidence type="ECO:0000313" key="2">
    <source>
        <dbReference type="EMBL" id="SDR93955.1"/>
    </source>
</evidence>
<proteinExistence type="predicted"/>
<keyword evidence="1" id="KW-0812">Transmembrane</keyword>
<dbReference type="AlphaFoldDB" id="A0A1H1N5F2"/>
<evidence type="ECO:0000313" key="3">
    <source>
        <dbReference type="Proteomes" id="UP000199700"/>
    </source>
</evidence>
<keyword evidence="3" id="KW-1185">Reference proteome</keyword>
<protein>
    <submittedName>
        <fullName evidence="2">Uncharacterized protein</fullName>
    </submittedName>
</protein>
<gene>
    <name evidence="2" type="ORF">SAMN04489751_0854</name>
</gene>
<organism evidence="2 3">
    <name type="scientific">Brevibacterium sandarakinum</name>
    <dbReference type="NCBI Taxonomy" id="629680"/>
    <lineage>
        <taxon>Bacteria</taxon>
        <taxon>Bacillati</taxon>
        <taxon>Actinomycetota</taxon>
        <taxon>Actinomycetes</taxon>
        <taxon>Micrococcales</taxon>
        <taxon>Brevibacteriaceae</taxon>
        <taxon>Brevibacterium</taxon>
    </lineage>
</organism>
<feature type="transmembrane region" description="Helical" evidence="1">
    <location>
        <begin position="35"/>
        <end position="56"/>
    </location>
</feature>
<dbReference type="Proteomes" id="UP000199700">
    <property type="component" value="Chromosome"/>
</dbReference>
<feature type="transmembrane region" description="Helical" evidence="1">
    <location>
        <begin position="7"/>
        <end position="23"/>
    </location>
</feature>
<accession>A0A1H1N5F2</accession>
<evidence type="ECO:0000256" key="1">
    <source>
        <dbReference type="SAM" id="Phobius"/>
    </source>
</evidence>
<keyword evidence="1" id="KW-1133">Transmembrane helix</keyword>
<sequence length="107" mass="11692">MKGRDGMLLNLWMTVQFIVVLLSPDADTVIPQSSMHLIVLVLLGAALLSPVAPWAAKALVRVLSLAPHGPWVRRERTVVREFHMPEEPGTPGTAQARAPSFVVRSFA</sequence>